<evidence type="ECO:0000259" key="2">
    <source>
        <dbReference type="PROSITE" id="PS50943"/>
    </source>
</evidence>
<dbReference type="Proteomes" id="UP000307943">
    <property type="component" value="Unassembled WGS sequence"/>
</dbReference>
<name>A0A5C4TCC2_9BACL</name>
<dbReference type="PANTHER" id="PTHR46558">
    <property type="entry name" value="TRACRIPTIONAL REGULATORY PROTEIN-RELATED-RELATED"/>
    <property type="match status" value="1"/>
</dbReference>
<gene>
    <name evidence="3" type="ORF">FE784_09130</name>
</gene>
<dbReference type="Pfam" id="PF01381">
    <property type="entry name" value="HTH_3"/>
    <property type="match status" value="1"/>
</dbReference>
<dbReference type="CDD" id="cd00093">
    <property type="entry name" value="HTH_XRE"/>
    <property type="match status" value="1"/>
</dbReference>
<reference evidence="3 4" key="1">
    <citation type="submission" date="2019-05" db="EMBL/GenBank/DDBJ databases">
        <title>We sequenced the genome of Paenibacillus hemerocallicola KCTC 33185 for further insight into its adaptation and study the phylogeny of Paenibacillus.</title>
        <authorList>
            <person name="Narsing Rao M.P."/>
        </authorList>
    </citation>
    <scope>NUCLEOTIDE SEQUENCE [LARGE SCALE GENOMIC DNA]</scope>
    <source>
        <strain evidence="3 4">KCTC 33185</strain>
    </source>
</reference>
<accession>A0A5C4TCC2</accession>
<dbReference type="InterPro" id="IPR010982">
    <property type="entry name" value="Lambda_DNA-bd_dom_sf"/>
</dbReference>
<evidence type="ECO:0000313" key="4">
    <source>
        <dbReference type="Proteomes" id="UP000307943"/>
    </source>
</evidence>
<evidence type="ECO:0000313" key="3">
    <source>
        <dbReference type="EMBL" id="TNJ66718.1"/>
    </source>
</evidence>
<dbReference type="AlphaFoldDB" id="A0A5C4TCC2"/>
<dbReference type="SMART" id="SM00530">
    <property type="entry name" value="HTH_XRE"/>
    <property type="match status" value="1"/>
</dbReference>
<dbReference type="OrthoDB" id="8115576at2"/>
<dbReference type="EMBL" id="VDCQ01000009">
    <property type="protein sequence ID" value="TNJ66718.1"/>
    <property type="molecule type" value="Genomic_DNA"/>
</dbReference>
<evidence type="ECO:0000256" key="1">
    <source>
        <dbReference type="ARBA" id="ARBA00023125"/>
    </source>
</evidence>
<feature type="domain" description="HTH cro/C1-type" evidence="2">
    <location>
        <begin position="8"/>
        <end position="62"/>
    </location>
</feature>
<dbReference type="PANTHER" id="PTHR46558:SF11">
    <property type="entry name" value="HTH-TYPE TRANSCRIPTIONAL REGULATOR XRE"/>
    <property type="match status" value="1"/>
</dbReference>
<dbReference type="RefSeq" id="WP_139601877.1">
    <property type="nucleotide sequence ID" value="NZ_VDCQ01000009.1"/>
</dbReference>
<dbReference type="InterPro" id="IPR001387">
    <property type="entry name" value="Cro/C1-type_HTH"/>
</dbReference>
<keyword evidence="1" id="KW-0238">DNA-binding</keyword>
<organism evidence="3 4">
    <name type="scientific">Paenibacillus hemerocallicola</name>
    <dbReference type="NCBI Taxonomy" id="1172614"/>
    <lineage>
        <taxon>Bacteria</taxon>
        <taxon>Bacillati</taxon>
        <taxon>Bacillota</taxon>
        <taxon>Bacilli</taxon>
        <taxon>Bacillales</taxon>
        <taxon>Paenibacillaceae</taxon>
        <taxon>Paenibacillus</taxon>
    </lineage>
</organism>
<protein>
    <submittedName>
        <fullName evidence="3">Helix-turn-helix domain-containing protein</fullName>
    </submittedName>
</protein>
<proteinExistence type="predicted"/>
<dbReference type="PROSITE" id="PS50943">
    <property type="entry name" value="HTH_CROC1"/>
    <property type="match status" value="1"/>
</dbReference>
<dbReference type="GO" id="GO:0003677">
    <property type="term" value="F:DNA binding"/>
    <property type="evidence" value="ECO:0007669"/>
    <property type="project" value="UniProtKB-KW"/>
</dbReference>
<comment type="caution">
    <text evidence="3">The sequence shown here is derived from an EMBL/GenBank/DDBJ whole genome shotgun (WGS) entry which is preliminary data.</text>
</comment>
<dbReference type="Gene3D" id="1.10.260.40">
    <property type="entry name" value="lambda repressor-like DNA-binding domains"/>
    <property type="match status" value="1"/>
</dbReference>
<sequence length="124" mass="14470">MVRCGERIAYLREKRGLTQEELANKLGISRAALSHYETNRREPDYETLGNIANYFNISLDYLLGRTNNPDTVLDDDVREFVDILELSDEKILERFALTIDGRKLSPEESKRFIAFVRAERLMKE</sequence>
<dbReference type="SUPFAM" id="SSF47413">
    <property type="entry name" value="lambda repressor-like DNA-binding domains"/>
    <property type="match status" value="1"/>
</dbReference>
<keyword evidence="4" id="KW-1185">Reference proteome</keyword>